<sequence>MKFFNTLLIATVIGGSYIANVQACITAKTALDGRKSPSSSAARTSNVYKSGACIKVKCQTTGSTLYGSNIWDYDGKYYLPDAYVKTGYSGFDPNIPRCGSTGGGSGGSGTGAAIVKKAQTQTGLPYSWGGGDNNGPTNGICCSPSGYDDRHVKGFDCSGLTKYAIYQVKKISLAHYTCSQYNDSRGKKIAFSSAQPGDLIFYGSDSKKCNEHVAIYAGNGKMVEAEQHGVPLGTHTIRSGHAPYVVRF</sequence>
<dbReference type="AlphaFoldDB" id="A0A8H7Q7D9"/>
<dbReference type="Gene3D" id="3.90.1720.10">
    <property type="entry name" value="endopeptidase domain like (from Nostoc punctiforme)"/>
    <property type="match status" value="1"/>
</dbReference>
<dbReference type="GO" id="GO:0006508">
    <property type="term" value="P:proteolysis"/>
    <property type="evidence" value="ECO:0007669"/>
    <property type="project" value="UniProtKB-KW"/>
</dbReference>
<dbReference type="OrthoDB" id="2251794at2759"/>
<dbReference type="EMBL" id="JAEPRA010000003">
    <property type="protein sequence ID" value="KAG2187166.1"/>
    <property type="molecule type" value="Genomic_DNA"/>
</dbReference>
<organism evidence="7 8">
    <name type="scientific">Umbelopsis vinacea</name>
    <dbReference type="NCBI Taxonomy" id="44442"/>
    <lineage>
        <taxon>Eukaryota</taxon>
        <taxon>Fungi</taxon>
        <taxon>Fungi incertae sedis</taxon>
        <taxon>Mucoromycota</taxon>
        <taxon>Mucoromycotina</taxon>
        <taxon>Umbelopsidomycetes</taxon>
        <taxon>Umbelopsidales</taxon>
        <taxon>Umbelopsidaceae</taxon>
        <taxon>Umbelopsis</taxon>
    </lineage>
</organism>
<gene>
    <name evidence="7" type="ORF">INT44_004838</name>
</gene>
<evidence type="ECO:0000313" key="8">
    <source>
        <dbReference type="Proteomes" id="UP000612746"/>
    </source>
</evidence>
<keyword evidence="5" id="KW-0732">Signal</keyword>
<dbReference type="InterPro" id="IPR000064">
    <property type="entry name" value="NLP_P60_dom"/>
</dbReference>
<feature type="domain" description="NlpC/P60" evidence="6">
    <location>
        <begin position="108"/>
        <end position="248"/>
    </location>
</feature>
<dbReference type="SUPFAM" id="SSF54001">
    <property type="entry name" value="Cysteine proteinases"/>
    <property type="match status" value="1"/>
</dbReference>
<evidence type="ECO:0000256" key="4">
    <source>
        <dbReference type="ARBA" id="ARBA00022807"/>
    </source>
</evidence>
<dbReference type="Pfam" id="PF00877">
    <property type="entry name" value="NLPC_P60"/>
    <property type="match status" value="1"/>
</dbReference>
<keyword evidence="4" id="KW-0788">Thiol protease</keyword>
<evidence type="ECO:0000256" key="1">
    <source>
        <dbReference type="ARBA" id="ARBA00007074"/>
    </source>
</evidence>
<name>A0A8H7Q7D9_9FUNG</name>
<feature type="signal peptide" evidence="5">
    <location>
        <begin position="1"/>
        <end position="23"/>
    </location>
</feature>
<feature type="chain" id="PRO_5034015334" description="NlpC/P60 domain-containing protein" evidence="5">
    <location>
        <begin position="24"/>
        <end position="248"/>
    </location>
</feature>
<reference evidence="7" key="1">
    <citation type="submission" date="2020-12" db="EMBL/GenBank/DDBJ databases">
        <title>Metabolic potential, ecology and presence of endohyphal bacteria is reflected in genomic diversity of Mucoromycotina.</title>
        <authorList>
            <person name="Muszewska A."/>
            <person name="Okrasinska A."/>
            <person name="Steczkiewicz K."/>
            <person name="Drgas O."/>
            <person name="Orlowska M."/>
            <person name="Perlinska-Lenart U."/>
            <person name="Aleksandrzak-Piekarczyk T."/>
            <person name="Szatraj K."/>
            <person name="Zielenkiewicz U."/>
            <person name="Pilsyk S."/>
            <person name="Malc E."/>
            <person name="Mieczkowski P."/>
            <person name="Kruszewska J.S."/>
            <person name="Biernat P."/>
            <person name="Pawlowska J."/>
        </authorList>
    </citation>
    <scope>NUCLEOTIDE SEQUENCE</scope>
    <source>
        <strain evidence="7">WA0000051536</strain>
    </source>
</reference>
<evidence type="ECO:0000256" key="5">
    <source>
        <dbReference type="SAM" id="SignalP"/>
    </source>
</evidence>
<protein>
    <recommendedName>
        <fullName evidence="6">NlpC/P60 domain-containing protein</fullName>
    </recommendedName>
</protein>
<comment type="similarity">
    <text evidence="1">Belongs to the peptidase C40 family.</text>
</comment>
<evidence type="ECO:0000313" key="7">
    <source>
        <dbReference type="EMBL" id="KAG2187166.1"/>
    </source>
</evidence>
<dbReference type="PANTHER" id="PTHR47359:SF3">
    <property type="entry name" value="NLP_P60 DOMAIN-CONTAINING PROTEIN-RELATED"/>
    <property type="match status" value="1"/>
</dbReference>
<dbReference type="InterPro" id="IPR051794">
    <property type="entry name" value="PG_Endopeptidase_C40"/>
</dbReference>
<comment type="caution">
    <text evidence="7">The sequence shown here is derived from an EMBL/GenBank/DDBJ whole genome shotgun (WGS) entry which is preliminary data.</text>
</comment>
<dbReference type="Proteomes" id="UP000612746">
    <property type="component" value="Unassembled WGS sequence"/>
</dbReference>
<dbReference type="PANTHER" id="PTHR47359">
    <property type="entry name" value="PEPTIDOGLYCAN DL-ENDOPEPTIDASE CWLO"/>
    <property type="match status" value="1"/>
</dbReference>
<evidence type="ECO:0000256" key="2">
    <source>
        <dbReference type="ARBA" id="ARBA00022670"/>
    </source>
</evidence>
<keyword evidence="8" id="KW-1185">Reference proteome</keyword>
<proteinExistence type="inferred from homology"/>
<dbReference type="PROSITE" id="PS51935">
    <property type="entry name" value="NLPC_P60"/>
    <property type="match status" value="1"/>
</dbReference>
<accession>A0A8H7Q7D9</accession>
<dbReference type="InterPro" id="IPR038765">
    <property type="entry name" value="Papain-like_cys_pep_sf"/>
</dbReference>
<keyword evidence="2" id="KW-0645">Protease</keyword>
<dbReference type="GO" id="GO:0008234">
    <property type="term" value="F:cysteine-type peptidase activity"/>
    <property type="evidence" value="ECO:0007669"/>
    <property type="project" value="UniProtKB-KW"/>
</dbReference>
<evidence type="ECO:0000259" key="6">
    <source>
        <dbReference type="PROSITE" id="PS51935"/>
    </source>
</evidence>
<keyword evidence="3" id="KW-0378">Hydrolase</keyword>
<evidence type="ECO:0000256" key="3">
    <source>
        <dbReference type="ARBA" id="ARBA00022801"/>
    </source>
</evidence>